<accession>X1BK76</accession>
<dbReference type="SMART" id="SM00710">
    <property type="entry name" value="PbH1"/>
    <property type="match status" value="5"/>
</dbReference>
<evidence type="ECO:0000313" key="3">
    <source>
        <dbReference type="EMBL" id="GAG81592.1"/>
    </source>
</evidence>
<evidence type="ECO:0000256" key="1">
    <source>
        <dbReference type="SAM" id="Phobius"/>
    </source>
</evidence>
<proteinExistence type="predicted"/>
<dbReference type="InterPro" id="IPR039448">
    <property type="entry name" value="Beta_helix"/>
</dbReference>
<dbReference type="EMBL" id="BART01015211">
    <property type="protein sequence ID" value="GAG81592.1"/>
    <property type="molecule type" value="Genomic_DNA"/>
</dbReference>
<reference evidence="3" key="1">
    <citation type="journal article" date="2014" name="Front. Microbiol.">
        <title>High frequency of phylogenetically diverse reductive dehalogenase-homologous genes in deep subseafloor sedimentary metagenomes.</title>
        <authorList>
            <person name="Kawai M."/>
            <person name="Futagami T."/>
            <person name="Toyoda A."/>
            <person name="Takaki Y."/>
            <person name="Nishi S."/>
            <person name="Hori S."/>
            <person name="Arai W."/>
            <person name="Tsubouchi T."/>
            <person name="Morono Y."/>
            <person name="Uchiyama I."/>
            <person name="Ito T."/>
            <person name="Fujiyama A."/>
            <person name="Inagaki F."/>
            <person name="Takami H."/>
        </authorList>
    </citation>
    <scope>NUCLEOTIDE SEQUENCE</scope>
    <source>
        <strain evidence="3">Expedition CK06-06</strain>
    </source>
</reference>
<dbReference type="AlphaFoldDB" id="X1BK76"/>
<evidence type="ECO:0000259" key="2">
    <source>
        <dbReference type="Pfam" id="PF13229"/>
    </source>
</evidence>
<feature type="transmembrane region" description="Helical" evidence="1">
    <location>
        <begin position="27"/>
        <end position="46"/>
    </location>
</feature>
<feature type="domain" description="Right handed beta helix" evidence="2">
    <location>
        <begin position="76"/>
        <end position="229"/>
    </location>
</feature>
<dbReference type="SUPFAM" id="SSF51126">
    <property type="entry name" value="Pectin lyase-like"/>
    <property type="match status" value="1"/>
</dbReference>
<dbReference type="InterPro" id="IPR006626">
    <property type="entry name" value="PbH1"/>
</dbReference>
<comment type="caution">
    <text evidence="3">The sequence shown here is derived from an EMBL/GenBank/DDBJ whole genome shotgun (WGS) entry which is preliminary data.</text>
</comment>
<keyword evidence="1" id="KW-0812">Transmembrane</keyword>
<dbReference type="InterPro" id="IPR022441">
    <property type="entry name" value="Para_beta_helix_rpt-2"/>
</dbReference>
<name>X1BK76_9ZZZZ</name>
<feature type="non-terminal residue" evidence="3">
    <location>
        <position position="1"/>
    </location>
</feature>
<dbReference type="InterPro" id="IPR011050">
    <property type="entry name" value="Pectin_lyase_fold/virulence"/>
</dbReference>
<keyword evidence="1" id="KW-1133">Transmembrane helix</keyword>
<dbReference type="Pfam" id="PF13229">
    <property type="entry name" value="Beta_helix"/>
    <property type="match status" value="1"/>
</dbReference>
<feature type="non-terminal residue" evidence="3">
    <location>
        <position position="313"/>
    </location>
</feature>
<dbReference type="InterPro" id="IPR012334">
    <property type="entry name" value="Pectin_lyas_fold"/>
</dbReference>
<dbReference type="Gene3D" id="2.160.20.10">
    <property type="entry name" value="Single-stranded right-handed beta-helix, Pectin lyase-like"/>
    <property type="match status" value="1"/>
</dbReference>
<protein>
    <recommendedName>
        <fullName evidence="2">Right handed beta helix domain-containing protein</fullName>
    </recommendedName>
</protein>
<gene>
    <name evidence="3" type="ORF">S01H4_29608</name>
</gene>
<dbReference type="NCBIfam" id="TIGR03804">
    <property type="entry name" value="para_beta_helix"/>
    <property type="match status" value="1"/>
</dbReference>
<sequence length="313" mass="34983">LNVLLSTYFNKMKIPTVKEKTLQVNRFLILMVFLLVSILIILPWLINDNENYIINNFSNEVDNNLKISGISNKIHINNNWSEAKAAGICTGSGTYADPYLIEDLVIDAEGIGSCILIESSNDYFKIENCTLHHSEMYHFFLEERHAGIKLNNASNGIIYHNEFSLHRSYGIYLVDSKNNLILENVAHPEGYNRVFIDNGSRNNKIINNTLIKNEILLSGINNTLSENKIYGAGISLNGNITESGSHEIDTSNKVNELPIIYYANEIGLVPNNFTGAGQIILVNASNSLISNIEIFNSSAGISLIYSHNNKIEK</sequence>
<keyword evidence="1" id="KW-0472">Membrane</keyword>
<organism evidence="3">
    <name type="scientific">marine sediment metagenome</name>
    <dbReference type="NCBI Taxonomy" id="412755"/>
    <lineage>
        <taxon>unclassified sequences</taxon>
        <taxon>metagenomes</taxon>
        <taxon>ecological metagenomes</taxon>
    </lineage>
</organism>